<name>W6M7N1_9GAMM</name>
<organism evidence="1 2">
    <name type="scientific">Candidatus Competibacter denitrificans Run_A_D11</name>
    <dbReference type="NCBI Taxonomy" id="1400863"/>
    <lineage>
        <taxon>Bacteria</taxon>
        <taxon>Pseudomonadati</taxon>
        <taxon>Pseudomonadota</taxon>
        <taxon>Gammaproteobacteria</taxon>
        <taxon>Candidatus Competibacteraceae</taxon>
        <taxon>Candidatus Competibacter</taxon>
    </lineage>
</organism>
<dbReference type="STRING" id="1400863.BN873_20044"/>
<proteinExistence type="predicted"/>
<dbReference type="Proteomes" id="UP000035760">
    <property type="component" value="Unassembled WGS sequence"/>
</dbReference>
<dbReference type="AlphaFoldDB" id="W6M7N1"/>
<dbReference type="EMBL" id="CBTJ020000025">
    <property type="protein sequence ID" value="CDI01720.1"/>
    <property type="molecule type" value="Genomic_DNA"/>
</dbReference>
<comment type="caution">
    <text evidence="1">The sequence shown here is derived from an EMBL/GenBank/DDBJ whole genome shotgun (WGS) entry which is preliminary data.</text>
</comment>
<dbReference type="RefSeq" id="WP_048671094.1">
    <property type="nucleotide sequence ID" value="NZ_CBTJ020000025.1"/>
</dbReference>
<evidence type="ECO:0000313" key="2">
    <source>
        <dbReference type="Proteomes" id="UP000035760"/>
    </source>
</evidence>
<reference evidence="1" key="1">
    <citation type="submission" date="2013-07" db="EMBL/GenBank/DDBJ databases">
        <authorList>
            <person name="McIlroy S."/>
        </authorList>
    </citation>
    <scope>NUCLEOTIDE SEQUENCE [LARGE SCALE GENOMIC DNA]</scope>
    <source>
        <strain evidence="1">Run_A_D11</strain>
    </source>
</reference>
<keyword evidence="2" id="KW-1185">Reference proteome</keyword>
<dbReference type="OrthoDB" id="7066697at2"/>
<reference evidence="1" key="2">
    <citation type="submission" date="2014-03" db="EMBL/GenBank/DDBJ databases">
        <title>Candidatus Competibacter-lineage genomes retrieved from metagenomes reveal functional metabolic diversity.</title>
        <authorList>
            <person name="McIlroy S.J."/>
            <person name="Albertsen M."/>
            <person name="Andresen E.K."/>
            <person name="Saunders A.M."/>
            <person name="Kristiansen R."/>
            <person name="Stokholm-Bjerregaard M."/>
            <person name="Nielsen K.L."/>
            <person name="Nielsen P.H."/>
        </authorList>
    </citation>
    <scope>NUCLEOTIDE SEQUENCE</scope>
    <source>
        <strain evidence="1">Run_A_D11</strain>
    </source>
</reference>
<accession>W6M7N1</accession>
<gene>
    <name evidence="1" type="ORF">BN873_20044</name>
</gene>
<sequence>MLVMRDTQVQAFEKVAVDHFQQALLAHVRTFFPRHAEVLGPAQLERVIHHALQKAARRNLKTERAVFLYTGLLLMLGSEFDKDPQLPWVVWRPEPVPSEEVAGEAEKEQAIDQKSPDAHVEGLYGQAMKFLDRAVGAENQFLQRTVEALCQARIFDEVPSAPSFGHRLLLLLQMLGPERYRIIGEGPLRELVRHGYESAKRYGMVSEREIMHYMALAFVLGSGFVRDPLYPWAGSVLSSSAKTDGAAKGRGAALWQAALEHLSRCLPACPRRAEQSAAALARPNESYNRIIEG</sequence>
<protein>
    <submittedName>
        <fullName evidence="1">Uncharacterized protein</fullName>
    </submittedName>
</protein>
<evidence type="ECO:0000313" key="1">
    <source>
        <dbReference type="EMBL" id="CDI01720.1"/>
    </source>
</evidence>